<reference evidence="1 2" key="1">
    <citation type="submission" date="2018-11" db="EMBL/GenBank/DDBJ databases">
        <authorList>
            <consortium name="Pathogen Informatics"/>
        </authorList>
    </citation>
    <scope>NUCLEOTIDE SEQUENCE [LARGE SCALE GENOMIC DNA]</scope>
</reference>
<dbReference type="EMBL" id="UYYB01005472">
    <property type="protein sequence ID" value="VDM67423.1"/>
    <property type="molecule type" value="Genomic_DNA"/>
</dbReference>
<accession>A0A3P7IHN5</accession>
<protein>
    <submittedName>
        <fullName evidence="1">Uncharacterized protein</fullName>
    </submittedName>
</protein>
<dbReference type="Proteomes" id="UP000270094">
    <property type="component" value="Unassembled WGS sequence"/>
</dbReference>
<proteinExistence type="predicted"/>
<gene>
    <name evidence="1" type="ORF">SVUK_LOCUS2421</name>
</gene>
<name>A0A3P7IHN5_STRVU</name>
<sequence>MIRRVRLFFEEIKKILGDSCEGTIFNSTVELTAWACGVTPDTVTRVGSRPDFVYELLPRSETKFKRSKEESRQKILLKYGGKWAEVVKYFIENKLPKDGMTASVLHAELTRAYVDFQLSRTTLYLLVRALGYKLVSSRGRHNIVLDK</sequence>
<organism evidence="1 2">
    <name type="scientific">Strongylus vulgaris</name>
    <name type="common">Blood worm</name>
    <dbReference type="NCBI Taxonomy" id="40348"/>
    <lineage>
        <taxon>Eukaryota</taxon>
        <taxon>Metazoa</taxon>
        <taxon>Ecdysozoa</taxon>
        <taxon>Nematoda</taxon>
        <taxon>Chromadorea</taxon>
        <taxon>Rhabditida</taxon>
        <taxon>Rhabditina</taxon>
        <taxon>Rhabditomorpha</taxon>
        <taxon>Strongyloidea</taxon>
        <taxon>Strongylidae</taxon>
        <taxon>Strongylus</taxon>
    </lineage>
</organism>
<evidence type="ECO:0000313" key="2">
    <source>
        <dbReference type="Proteomes" id="UP000270094"/>
    </source>
</evidence>
<evidence type="ECO:0000313" key="1">
    <source>
        <dbReference type="EMBL" id="VDM67423.1"/>
    </source>
</evidence>
<dbReference type="OrthoDB" id="5826877at2759"/>
<dbReference type="AlphaFoldDB" id="A0A3P7IHN5"/>
<keyword evidence="2" id="KW-1185">Reference proteome</keyword>